<organism evidence="8 9">
    <name type="scientific">Ditylenchus destructor</name>
    <dbReference type="NCBI Taxonomy" id="166010"/>
    <lineage>
        <taxon>Eukaryota</taxon>
        <taxon>Metazoa</taxon>
        <taxon>Ecdysozoa</taxon>
        <taxon>Nematoda</taxon>
        <taxon>Chromadorea</taxon>
        <taxon>Rhabditida</taxon>
        <taxon>Tylenchina</taxon>
        <taxon>Tylenchomorpha</taxon>
        <taxon>Sphaerularioidea</taxon>
        <taxon>Anguinidae</taxon>
        <taxon>Anguininae</taxon>
        <taxon>Ditylenchus</taxon>
    </lineage>
</organism>
<feature type="active site" description="Proton donor" evidence="4">
    <location>
        <position position="56"/>
    </location>
</feature>
<feature type="domain" description="NADP-dependent oxidoreductase" evidence="7">
    <location>
        <begin position="25"/>
        <end position="201"/>
    </location>
</feature>
<dbReference type="AlphaFoldDB" id="A0AAD4N436"/>
<dbReference type="PRINTS" id="PR00069">
    <property type="entry name" value="ALDKETRDTASE"/>
</dbReference>
<feature type="site" description="Lowers pKa of active site Tyr" evidence="6">
    <location>
        <position position="85"/>
    </location>
</feature>
<dbReference type="Proteomes" id="UP001201812">
    <property type="component" value="Unassembled WGS sequence"/>
</dbReference>
<dbReference type="FunFam" id="3.20.20.100:FF:000002">
    <property type="entry name" value="2,5-diketo-D-gluconic acid reductase A"/>
    <property type="match status" value="1"/>
</dbReference>
<evidence type="ECO:0000256" key="3">
    <source>
        <dbReference type="ARBA" id="ARBA00023002"/>
    </source>
</evidence>
<comment type="caution">
    <text evidence="8">The sequence shown here is derived from an EMBL/GenBank/DDBJ whole genome shotgun (WGS) entry which is preliminary data.</text>
</comment>
<evidence type="ECO:0000313" key="8">
    <source>
        <dbReference type="EMBL" id="KAI1715736.1"/>
    </source>
</evidence>
<dbReference type="Gene3D" id="3.20.20.100">
    <property type="entry name" value="NADP-dependent oxidoreductase domain"/>
    <property type="match status" value="1"/>
</dbReference>
<sequence length="286" mass="32681">MSSTAVGGPRIKLNSGYEIPLVGFGTYKVVGQDAIDKCVDAALACGYRHFDTAKLYVNEPELGNALEKFLPKYGLKREDIFITTKFMPPKDEKELNLYICLSYLDLVLIHYPKSPERAEEDPQNVVARKECWLALEKIPESKVHSIGISNYEVNHIEEMSQYSQKVPAVNQVEYHPHFRRQQLKEYCSKRGIFFQAFSSLGRHHPDLIGDPVVVELVQKYNTTPQIVLLSFATSQNVGVVPKSENPDRIRDNLKCLELHLTSEEIQELNSIDKDQHYIRCTGWLVK</sequence>
<reference evidence="8" key="1">
    <citation type="submission" date="2022-01" db="EMBL/GenBank/DDBJ databases">
        <title>Genome Sequence Resource for Two Populations of Ditylenchus destructor, the Migratory Endoparasitic Phytonematode.</title>
        <authorList>
            <person name="Zhang H."/>
            <person name="Lin R."/>
            <person name="Xie B."/>
        </authorList>
    </citation>
    <scope>NUCLEOTIDE SEQUENCE</scope>
    <source>
        <strain evidence="8">BazhouSP</strain>
    </source>
</reference>
<feature type="domain" description="NADP-dependent oxidoreductase" evidence="7">
    <location>
        <begin position="213"/>
        <end position="272"/>
    </location>
</feature>
<accession>A0AAD4N436</accession>
<dbReference type="PIRSF" id="PIRSF000097">
    <property type="entry name" value="AKR"/>
    <property type="match status" value="1"/>
</dbReference>
<dbReference type="PROSITE" id="PS00798">
    <property type="entry name" value="ALDOKETO_REDUCTASE_1"/>
    <property type="match status" value="1"/>
</dbReference>
<evidence type="ECO:0000256" key="5">
    <source>
        <dbReference type="PIRSR" id="PIRSR000097-2"/>
    </source>
</evidence>
<keyword evidence="3" id="KW-0560">Oxidoreductase</keyword>
<comment type="similarity">
    <text evidence="1">Belongs to the aldo/keto reductase family.</text>
</comment>
<dbReference type="InterPro" id="IPR020471">
    <property type="entry name" value="AKR"/>
</dbReference>
<name>A0AAD4N436_9BILA</name>
<protein>
    <submittedName>
        <fullName evidence="8">Aldo/keto reductase family domain-containing protein</fullName>
    </submittedName>
</protein>
<evidence type="ECO:0000256" key="6">
    <source>
        <dbReference type="PIRSR" id="PIRSR000097-3"/>
    </source>
</evidence>
<dbReference type="EMBL" id="JAKKPZ010000011">
    <property type="protein sequence ID" value="KAI1715736.1"/>
    <property type="molecule type" value="Genomic_DNA"/>
</dbReference>
<dbReference type="InterPro" id="IPR018170">
    <property type="entry name" value="Aldo/ket_reductase_CS"/>
</dbReference>
<dbReference type="GO" id="GO:0016616">
    <property type="term" value="F:oxidoreductase activity, acting on the CH-OH group of donors, NAD or NADP as acceptor"/>
    <property type="evidence" value="ECO:0007669"/>
    <property type="project" value="UniProtKB-ARBA"/>
</dbReference>
<gene>
    <name evidence="8" type="ORF">DdX_08066</name>
</gene>
<evidence type="ECO:0000256" key="2">
    <source>
        <dbReference type="ARBA" id="ARBA00022857"/>
    </source>
</evidence>
<dbReference type="InterPro" id="IPR023210">
    <property type="entry name" value="NADP_OxRdtase_dom"/>
</dbReference>
<keyword evidence="9" id="KW-1185">Reference proteome</keyword>
<proteinExistence type="inferred from homology"/>
<evidence type="ECO:0000313" key="9">
    <source>
        <dbReference type="Proteomes" id="UP001201812"/>
    </source>
</evidence>
<dbReference type="Pfam" id="PF00248">
    <property type="entry name" value="Aldo_ket_red"/>
    <property type="match status" value="2"/>
</dbReference>
<evidence type="ECO:0000256" key="4">
    <source>
        <dbReference type="PIRSR" id="PIRSR000097-1"/>
    </source>
</evidence>
<evidence type="ECO:0000259" key="7">
    <source>
        <dbReference type="Pfam" id="PF00248"/>
    </source>
</evidence>
<feature type="binding site" evidence="5">
    <location>
        <position position="110"/>
    </location>
    <ligand>
        <name>substrate</name>
    </ligand>
</feature>
<dbReference type="PANTHER" id="PTHR43827:SF3">
    <property type="entry name" value="NADP-DEPENDENT OXIDOREDUCTASE DOMAIN-CONTAINING PROTEIN"/>
    <property type="match status" value="1"/>
</dbReference>
<keyword evidence="2" id="KW-0521">NADP</keyword>
<evidence type="ECO:0000256" key="1">
    <source>
        <dbReference type="ARBA" id="ARBA00007905"/>
    </source>
</evidence>
<dbReference type="PANTHER" id="PTHR43827">
    <property type="entry name" value="2,5-DIKETO-D-GLUCONIC ACID REDUCTASE"/>
    <property type="match status" value="1"/>
</dbReference>
<dbReference type="InterPro" id="IPR036812">
    <property type="entry name" value="NAD(P)_OxRdtase_dom_sf"/>
</dbReference>
<dbReference type="SUPFAM" id="SSF51430">
    <property type="entry name" value="NAD(P)-linked oxidoreductase"/>
    <property type="match status" value="1"/>
</dbReference>